<keyword evidence="3" id="KW-1185">Reference proteome</keyword>
<comment type="caution">
    <text evidence="2">The sequence shown here is derived from an EMBL/GenBank/DDBJ whole genome shotgun (WGS) entry which is preliminary data.</text>
</comment>
<evidence type="ECO:0000313" key="2">
    <source>
        <dbReference type="EMBL" id="KAF4119427.1"/>
    </source>
</evidence>
<dbReference type="PANTHER" id="PTHR39470">
    <property type="entry name" value="CHROMOSOME 10, WHOLE GENOME SHOTGUN SEQUENCE"/>
    <property type="match status" value="1"/>
</dbReference>
<evidence type="ECO:0000313" key="3">
    <source>
        <dbReference type="Proteomes" id="UP000749293"/>
    </source>
</evidence>
<reference evidence="2" key="1">
    <citation type="submission" date="2020-03" db="EMBL/GenBank/DDBJ databases">
        <title>Site-based positive gene gene selection in Geosmithia morbida across the United States reveals a broad range of putative effectors and factors for local host and environmental adapation.</title>
        <authorList>
            <person name="Onufrak A."/>
            <person name="Murdoch R.W."/>
            <person name="Gazis R."/>
            <person name="Huff M."/>
            <person name="Staton M."/>
            <person name="Klingeman W."/>
            <person name="Hadziabdic D."/>
        </authorList>
    </citation>
    <scope>NUCLEOTIDE SEQUENCE</scope>
    <source>
        <strain evidence="2">1262</strain>
    </source>
</reference>
<dbReference type="PANTHER" id="PTHR39470:SF1">
    <property type="entry name" value="CHORISMATE SYNTHASE PROTEIN"/>
    <property type="match status" value="1"/>
</dbReference>
<dbReference type="Proteomes" id="UP000749293">
    <property type="component" value="Unassembled WGS sequence"/>
</dbReference>
<accession>A0A9P4YMZ4</accession>
<dbReference type="AlphaFoldDB" id="A0A9P4YMZ4"/>
<keyword evidence="1" id="KW-0812">Transmembrane</keyword>
<organism evidence="2 3">
    <name type="scientific">Geosmithia morbida</name>
    <dbReference type="NCBI Taxonomy" id="1094350"/>
    <lineage>
        <taxon>Eukaryota</taxon>
        <taxon>Fungi</taxon>
        <taxon>Dikarya</taxon>
        <taxon>Ascomycota</taxon>
        <taxon>Pezizomycotina</taxon>
        <taxon>Sordariomycetes</taxon>
        <taxon>Hypocreomycetidae</taxon>
        <taxon>Hypocreales</taxon>
        <taxon>Bionectriaceae</taxon>
        <taxon>Geosmithia</taxon>
    </lineage>
</organism>
<evidence type="ECO:0000256" key="1">
    <source>
        <dbReference type="SAM" id="Phobius"/>
    </source>
</evidence>
<keyword evidence="1" id="KW-1133">Transmembrane helix</keyword>
<feature type="transmembrane region" description="Helical" evidence="1">
    <location>
        <begin position="49"/>
        <end position="67"/>
    </location>
</feature>
<keyword evidence="1" id="KW-0472">Membrane</keyword>
<dbReference type="GeneID" id="55970997"/>
<dbReference type="OrthoDB" id="4218123at2759"/>
<proteinExistence type="predicted"/>
<dbReference type="RefSeq" id="XP_035318079.1">
    <property type="nucleotide sequence ID" value="XM_035466743.1"/>
</dbReference>
<sequence length="359" mass="39789">MTISWDSIRSLVIFFGPILVPKAIAYYRTVRNAPRRQGLTVQPVPPRVRLSLAVLLALCLGYVVLSFPAMGPENLFRQTDSRLQIPVDVLFNRVAATLRSSNGNALTARDHALRAKFVNLESRLLYLRFGPDVLADCPFCTVDEPKTYMYYALPDLTWPHVANLAVLAAATSPGWTSGKRGGGGGWRTPATVAALLLASLDVYLVGTYNHGVNARAPRLADVDMFFWSARVYRLLALAGLDAAVAGLLFLSSTNRAFAPEPQPLDRIDPVYRRLLAVRAKMNALGIVRNTAVRDQDLRSRTHAYWAHEVDLMADIMQDADVVRGVNDALTNRINIDDITRDADVYSRNVLRPLDDDNED</sequence>
<protein>
    <submittedName>
        <fullName evidence="2">Conserved hypothetical, protein</fullName>
    </submittedName>
</protein>
<name>A0A9P4YMZ4_9HYPO</name>
<dbReference type="EMBL" id="JAANYQ010000026">
    <property type="protein sequence ID" value="KAF4119427.1"/>
    <property type="molecule type" value="Genomic_DNA"/>
</dbReference>
<gene>
    <name evidence="2" type="ORF">GMORB2_4769</name>
</gene>